<name>A0A2A9P525_OPHUN</name>
<dbReference type="PANTHER" id="PTHR34883">
    <property type="entry name" value="SERINE-RICH PROTEIN, PUTATIVE-RELATED-RELATED"/>
    <property type="match status" value="1"/>
</dbReference>
<accession>A0A2A9P525</accession>
<comment type="caution">
    <text evidence="2">The sequence shown here is derived from an EMBL/GenBank/DDBJ whole genome shotgun (WGS) entry which is preliminary data.</text>
</comment>
<dbReference type="InterPro" id="IPR008972">
    <property type="entry name" value="Cupredoxin"/>
</dbReference>
<evidence type="ECO:0008006" key="4">
    <source>
        <dbReference type="Google" id="ProtNLM"/>
    </source>
</evidence>
<dbReference type="InterPro" id="IPR052953">
    <property type="entry name" value="Ser-rich/MCO-related"/>
</dbReference>
<dbReference type="Proteomes" id="UP000037136">
    <property type="component" value="Unassembled WGS sequence"/>
</dbReference>
<feature type="compositionally biased region" description="Basic and acidic residues" evidence="1">
    <location>
        <begin position="272"/>
        <end position="282"/>
    </location>
</feature>
<reference evidence="2 3" key="2">
    <citation type="journal article" date="2017" name="Sci. Rep.">
        <title>Ant-infecting Ophiocordyceps genomes reveal a high diversity of potential behavioral manipulation genes and a possible major role for enterotoxins.</title>
        <authorList>
            <person name="de Bekker C."/>
            <person name="Ohm R.A."/>
            <person name="Evans H.C."/>
            <person name="Brachmann A."/>
            <person name="Hughes D.P."/>
        </authorList>
    </citation>
    <scope>NUCLEOTIDE SEQUENCE [LARGE SCALE GENOMIC DNA]</scope>
    <source>
        <strain evidence="2 3">SC16a</strain>
    </source>
</reference>
<feature type="region of interest" description="Disordered" evidence="1">
    <location>
        <begin position="268"/>
        <end position="475"/>
    </location>
</feature>
<gene>
    <name evidence="2" type="ORF">XA68_16277</name>
</gene>
<dbReference type="PANTHER" id="PTHR34883:SF4">
    <property type="entry name" value="CUPREDOXIN"/>
    <property type="match status" value="1"/>
</dbReference>
<keyword evidence="3" id="KW-1185">Reference proteome</keyword>
<feature type="compositionally biased region" description="Gly residues" evidence="1">
    <location>
        <begin position="366"/>
        <end position="375"/>
    </location>
</feature>
<evidence type="ECO:0000313" key="3">
    <source>
        <dbReference type="Proteomes" id="UP000037136"/>
    </source>
</evidence>
<dbReference type="OrthoDB" id="1921208at2759"/>
<dbReference type="EMBL" id="LAZP02000546">
    <property type="protein sequence ID" value="PFH56595.1"/>
    <property type="molecule type" value="Genomic_DNA"/>
</dbReference>
<feature type="compositionally biased region" description="Low complexity" evidence="1">
    <location>
        <begin position="422"/>
        <end position="449"/>
    </location>
</feature>
<organism evidence="2 3">
    <name type="scientific">Ophiocordyceps unilateralis</name>
    <name type="common">Zombie-ant fungus</name>
    <name type="synonym">Torrubia unilateralis</name>
    <dbReference type="NCBI Taxonomy" id="268505"/>
    <lineage>
        <taxon>Eukaryota</taxon>
        <taxon>Fungi</taxon>
        <taxon>Dikarya</taxon>
        <taxon>Ascomycota</taxon>
        <taxon>Pezizomycotina</taxon>
        <taxon>Sordariomycetes</taxon>
        <taxon>Hypocreomycetidae</taxon>
        <taxon>Hypocreales</taxon>
        <taxon>Ophiocordycipitaceae</taxon>
        <taxon>Ophiocordyceps</taxon>
    </lineage>
</organism>
<evidence type="ECO:0000313" key="2">
    <source>
        <dbReference type="EMBL" id="PFH56595.1"/>
    </source>
</evidence>
<sequence length="562" mass="53729">MKFSTAAAAALALATESMAGQFHTFGHIRRRALQPAPLGTSNGAVLANVNNQQSQQGRGALAVVQGSNGGLGRGNVVGGVRQVGQVGVNNGRINNVGLNNVGLNNAGRGAEIVVGGANQVTVGTGSAQNVIIIWMNTGGNAATSTLNQQVTPTAGSNEGARAQQTQTMTVGGKVGKKFTPDKLTDLKVGDVVVMEFHSMKHSATQSTFGEPCKKMEGGFDTGLMENANDSVVPPPRVAMQVMTEEPVWLYCTAANHCNGSGMVASLNPTAEKSQEEFQRKALESGSGGGAAPAPVPVPVGGGEAGGGAAEGGAAAGGAEGGAAEGGAAEGGAAEGGAAEGGAAEGGAAEGGAAEGGSSTGAESGSSRGGVEGAEGGESATSSARFSSSTSAFGSGSSSSSSSSSSSFGSSSNSTGIGGAEGGSTSSESSGATTGESGAEGGSTSSESGGATTGESGGSESGESATSSSGGSLNSGTATVSASGECPCVAACGGEAMATGTGTVGADGACSCAAVCEGPPLVQGMTSGKRPDTNFLILCMRADADLSSSLAALPTGVAKRRLV</sequence>
<reference evidence="2 3" key="1">
    <citation type="journal article" date="2015" name="BMC Genomics">
        <title>Gene expression during zombie ant biting behavior reflects the complexity underlying fungal parasitic behavioral manipulation.</title>
        <authorList>
            <person name="de Bekker C."/>
            <person name="Ohm R.A."/>
            <person name="Loreto R.G."/>
            <person name="Sebastian A."/>
            <person name="Albert I."/>
            <person name="Merrow M."/>
            <person name="Brachmann A."/>
            <person name="Hughes D.P."/>
        </authorList>
    </citation>
    <scope>NUCLEOTIDE SEQUENCE [LARGE SCALE GENOMIC DNA]</scope>
    <source>
        <strain evidence="2 3">SC16a</strain>
    </source>
</reference>
<feature type="compositionally biased region" description="Gly residues" evidence="1">
    <location>
        <begin position="299"/>
        <end position="358"/>
    </location>
</feature>
<feature type="compositionally biased region" description="Low complexity" evidence="1">
    <location>
        <begin position="460"/>
        <end position="475"/>
    </location>
</feature>
<dbReference type="Gene3D" id="2.60.40.420">
    <property type="entry name" value="Cupredoxins - blue copper proteins"/>
    <property type="match status" value="1"/>
</dbReference>
<feature type="compositionally biased region" description="Low complexity" evidence="1">
    <location>
        <begin position="376"/>
        <end position="414"/>
    </location>
</feature>
<proteinExistence type="predicted"/>
<feature type="compositionally biased region" description="Gly residues" evidence="1">
    <location>
        <begin position="450"/>
        <end position="459"/>
    </location>
</feature>
<dbReference type="CDD" id="cd00920">
    <property type="entry name" value="Cupredoxin"/>
    <property type="match status" value="1"/>
</dbReference>
<dbReference type="AlphaFoldDB" id="A0A2A9P525"/>
<dbReference type="SUPFAM" id="SSF49503">
    <property type="entry name" value="Cupredoxins"/>
    <property type="match status" value="1"/>
</dbReference>
<protein>
    <recommendedName>
        <fullName evidence="4">Phytocyanin domain-containing protein</fullName>
    </recommendedName>
</protein>
<evidence type="ECO:0000256" key="1">
    <source>
        <dbReference type="SAM" id="MobiDB-lite"/>
    </source>
</evidence>
<dbReference type="STRING" id="268505.A0A2A9P525"/>